<dbReference type="PaxDb" id="39947-A0A0P0VR00"/>
<keyword evidence="3" id="KW-1185">Reference proteome</keyword>
<accession>A0A0P0VR00</accession>
<reference evidence="2 3" key="2">
    <citation type="journal article" date="2013" name="Plant Cell Physiol.">
        <title>Rice Annotation Project Database (RAP-DB): an integrative and interactive database for rice genomics.</title>
        <authorList>
            <person name="Sakai H."/>
            <person name="Lee S.S."/>
            <person name="Tanaka T."/>
            <person name="Numa H."/>
            <person name="Kim J."/>
            <person name="Kawahara Y."/>
            <person name="Wakimoto H."/>
            <person name="Yang C.C."/>
            <person name="Iwamoto M."/>
            <person name="Abe T."/>
            <person name="Yamada Y."/>
            <person name="Muto A."/>
            <person name="Inokuchi H."/>
            <person name="Ikemura T."/>
            <person name="Matsumoto T."/>
            <person name="Sasaki T."/>
            <person name="Itoh T."/>
        </authorList>
    </citation>
    <scope>NUCLEOTIDE SEQUENCE [LARGE SCALE GENOMIC DNA]</scope>
    <source>
        <strain evidence="3">cv. Nipponbare</strain>
    </source>
</reference>
<evidence type="ECO:0000256" key="1">
    <source>
        <dbReference type="SAM" id="MobiDB-lite"/>
    </source>
</evidence>
<reference evidence="2 3" key="3">
    <citation type="journal article" date="2013" name="Rice">
        <title>Improvement of the Oryza sativa Nipponbare reference genome using next generation sequence and optical map data.</title>
        <authorList>
            <person name="Kawahara Y."/>
            <person name="de la Bastide M."/>
            <person name="Hamilton J.P."/>
            <person name="Kanamori H."/>
            <person name="McCombie W.R."/>
            <person name="Ouyang S."/>
            <person name="Schwartz D.C."/>
            <person name="Tanaka T."/>
            <person name="Wu J."/>
            <person name="Zhou S."/>
            <person name="Childs K.L."/>
            <person name="Davidson R.M."/>
            <person name="Lin H."/>
            <person name="Quesada-Ocampo L."/>
            <person name="Vaillancourt B."/>
            <person name="Sakai H."/>
            <person name="Lee S.S."/>
            <person name="Kim J."/>
            <person name="Numa H."/>
            <person name="Itoh T."/>
            <person name="Buell C.R."/>
            <person name="Matsumoto T."/>
        </authorList>
    </citation>
    <scope>NUCLEOTIDE SEQUENCE [LARGE SCALE GENOMIC DNA]</scope>
    <source>
        <strain evidence="3">cv. Nipponbare</strain>
    </source>
</reference>
<organism evidence="2 3">
    <name type="scientific">Oryza sativa subsp. japonica</name>
    <name type="common">Rice</name>
    <dbReference type="NCBI Taxonomy" id="39947"/>
    <lineage>
        <taxon>Eukaryota</taxon>
        <taxon>Viridiplantae</taxon>
        <taxon>Streptophyta</taxon>
        <taxon>Embryophyta</taxon>
        <taxon>Tracheophyta</taxon>
        <taxon>Spermatophyta</taxon>
        <taxon>Magnoliopsida</taxon>
        <taxon>Liliopsida</taxon>
        <taxon>Poales</taxon>
        <taxon>Poaceae</taxon>
        <taxon>BOP clade</taxon>
        <taxon>Oryzoideae</taxon>
        <taxon>Oryzeae</taxon>
        <taxon>Oryzinae</taxon>
        <taxon>Oryza</taxon>
        <taxon>Oryza sativa</taxon>
    </lineage>
</organism>
<dbReference type="EMBL" id="AP014958">
    <property type="protein sequence ID" value="BAS81485.1"/>
    <property type="molecule type" value="Genomic_DNA"/>
</dbReference>
<dbReference type="Proteomes" id="UP000059680">
    <property type="component" value="Chromosome 2"/>
</dbReference>
<proteinExistence type="predicted"/>
<dbReference type="Gramene" id="Os02t0807300-01">
    <property type="protein sequence ID" value="Os02t0807300-01"/>
    <property type="gene ID" value="Os02g0807300"/>
</dbReference>
<name>A0A0P0VR00_ORYSJ</name>
<evidence type="ECO:0000313" key="3">
    <source>
        <dbReference type="Proteomes" id="UP000059680"/>
    </source>
</evidence>
<evidence type="ECO:0000313" key="2">
    <source>
        <dbReference type="EMBL" id="BAS81485.1"/>
    </source>
</evidence>
<dbReference type="AlphaFoldDB" id="A0A0P0VR00"/>
<reference evidence="3" key="1">
    <citation type="journal article" date="2005" name="Nature">
        <title>The map-based sequence of the rice genome.</title>
        <authorList>
            <consortium name="International rice genome sequencing project (IRGSP)"/>
            <person name="Matsumoto T."/>
            <person name="Wu J."/>
            <person name="Kanamori H."/>
            <person name="Katayose Y."/>
            <person name="Fujisawa M."/>
            <person name="Namiki N."/>
            <person name="Mizuno H."/>
            <person name="Yamamoto K."/>
            <person name="Antonio B.A."/>
            <person name="Baba T."/>
            <person name="Sakata K."/>
            <person name="Nagamura Y."/>
            <person name="Aoki H."/>
            <person name="Arikawa K."/>
            <person name="Arita K."/>
            <person name="Bito T."/>
            <person name="Chiden Y."/>
            <person name="Fujitsuka N."/>
            <person name="Fukunaka R."/>
            <person name="Hamada M."/>
            <person name="Harada C."/>
            <person name="Hayashi A."/>
            <person name="Hijishita S."/>
            <person name="Honda M."/>
            <person name="Hosokawa S."/>
            <person name="Ichikawa Y."/>
            <person name="Idonuma A."/>
            <person name="Iijima M."/>
            <person name="Ikeda M."/>
            <person name="Ikeno M."/>
            <person name="Ito K."/>
            <person name="Ito S."/>
            <person name="Ito T."/>
            <person name="Ito Y."/>
            <person name="Ito Y."/>
            <person name="Iwabuchi A."/>
            <person name="Kamiya K."/>
            <person name="Karasawa W."/>
            <person name="Kurita K."/>
            <person name="Katagiri S."/>
            <person name="Kikuta A."/>
            <person name="Kobayashi H."/>
            <person name="Kobayashi N."/>
            <person name="Machita K."/>
            <person name="Maehara T."/>
            <person name="Masukawa M."/>
            <person name="Mizubayashi T."/>
            <person name="Mukai Y."/>
            <person name="Nagasaki H."/>
            <person name="Nagata Y."/>
            <person name="Naito S."/>
            <person name="Nakashima M."/>
            <person name="Nakama Y."/>
            <person name="Nakamichi Y."/>
            <person name="Nakamura M."/>
            <person name="Meguro A."/>
            <person name="Negishi M."/>
            <person name="Ohta I."/>
            <person name="Ohta T."/>
            <person name="Okamoto M."/>
            <person name="Ono N."/>
            <person name="Saji S."/>
            <person name="Sakaguchi M."/>
            <person name="Sakai K."/>
            <person name="Shibata M."/>
            <person name="Shimokawa T."/>
            <person name="Song J."/>
            <person name="Takazaki Y."/>
            <person name="Terasawa K."/>
            <person name="Tsugane M."/>
            <person name="Tsuji K."/>
            <person name="Ueda S."/>
            <person name="Waki K."/>
            <person name="Yamagata H."/>
            <person name="Yamamoto M."/>
            <person name="Yamamoto S."/>
            <person name="Yamane H."/>
            <person name="Yoshiki S."/>
            <person name="Yoshihara R."/>
            <person name="Yukawa K."/>
            <person name="Zhong H."/>
            <person name="Yano M."/>
            <person name="Yuan Q."/>
            <person name="Ouyang S."/>
            <person name="Liu J."/>
            <person name="Jones K.M."/>
            <person name="Gansberger K."/>
            <person name="Moffat K."/>
            <person name="Hill J."/>
            <person name="Bera J."/>
            <person name="Fadrosh D."/>
            <person name="Jin S."/>
            <person name="Johri S."/>
            <person name="Kim M."/>
            <person name="Overton L."/>
            <person name="Reardon M."/>
            <person name="Tsitrin T."/>
            <person name="Vuong H."/>
            <person name="Weaver B."/>
            <person name="Ciecko A."/>
            <person name="Tallon L."/>
            <person name="Jackson J."/>
            <person name="Pai G."/>
            <person name="Aken S.V."/>
            <person name="Utterback T."/>
            <person name="Reidmuller S."/>
            <person name="Feldblyum T."/>
            <person name="Hsiao J."/>
            <person name="Zismann V."/>
            <person name="Iobst S."/>
            <person name="de Vazeille A.R."/>
            <person name="Buell C.R."/>
            <person name="Ying K."/>
            <person name="Li Y."/>
            <person name="Lu T."/>
            <person name="Huang Y."/>
            <person name="Zhao Q."/>
            <person name="Feng Q."/>
            <person name="Zhang L."/>
            <person name="Zhu J."/>
            <person name="Weng Q."/>
            <person name="Mu J."/>
            <person name="Lu Y."/>
            <person name="Fan D."/>
            <person name="Liu Y."/>
            <person name="Guan J."/>
            <person name="Zhang Y."/>
            <person name="Yu S."/>
            <person name="Liu X."/>
            <person name="Zhang Y."/>
            <person name="Hong G."/>
            <person name="Han B."/>
            <person name="Choisne N."/>
            <person name="Demange N."/>
            <person name="Orjeda G."/>
            <person name="Samain S."/>
            <person name="Cattolico L."/>
            <person name="Pelletier E."/>
            <person name="Couloux A."/>
            <person name="Segurens B."/>
            <person name="Wincker P."/>
            <person name="D'Hont A."/>
            <person name="Scarpelli C."/>
            <person name="Weissenbach J."/>
            <person name="Salanoubat M."/>
            <person name="Quetier F."/>
            <person name="Yu Y."/>
            <person name="Kim H.R."/>
            <person name="Rambo T."/>
            <person name="Currie J."/>
            <person name="Collura K."/>
            <person name="Luo M."/>
            <person name="Yang T."/>
            <person name="Ammiraju J.S.S."/>
            <person name="Engler F."/>
            <person name="Soderlund C."/>
            <person name="Wing R.A."/>
            <person name="Palmer L.E."/>
            <person name="de la Bastide M."/>
            <person name="Spiegel L."/>
            <person name="Nascimento L."/>
            <person name="Zutavern T."/>
            <person name="O'Shaughnessy A."/>
            <person name="Dike S."/>
            <person name="Dedhia N."/>
            <person name="Preston R."/>
            <person name="Balija V."/>
            <person name="McCombie W.R."/>
            <person name="Chow T."/>
            <person name="Chen H."/>
            <person name="Chung M."/>
            <person name="Chen C."/>
            <person name="Shaw J."/>
            <person name="Wu H."/>
            <person name="Hsiao K."/>
            <person name="Chao Y."/>
            <person name="Chu M."/>
            <person name="Cheng C."/>
            <person name="Hour A."/>
            <person name="Lee P."/>
            <person name="Lin S."/>
            <person name="Lin Y."/>
            <person name="Liou J."/>
            <person name="Liu S."/>
            <person name="Hsing Y."/>
            <person name="Raghuvanshi S."/>
            <person name="Mohanty A."/>
            <person name="Bharti A.K."/>
            <person name="Gaur A."/>
            <person name="Gupta V."/>
            <person name="Kumar D."/>
            <person name="Ravi V."/>
            <person name="Vij S."/>
            <person name="Kapur A."/>
            <person name="Khurana P."/>
            <person name="Khurana P."/>
            <person name="Khurana J.P."/>
            <person name="Tyagi A.K."/>
            <person name="Gaikwad K."/>
            <person name="Singh A."/>
            <person name="Dalal V."/>
            <person name="Srivastava S."/>
            <person name="Dixit A."/>
            <person name="Pal A.K."/>
            <person name="Ghazi I.A."/>
            <person name="Yadav M."/>
            <person name="Pandit A."/>
            <person name="Bhargava A."/>
            <person name="Sureshbabu K."/>
            <person name="Batra K."/>
            <person name="Sharma T.R."/>
            <person name="Mohapatra T."/>
            <person name="Singh N.K."/>
            <person name="Messing J."/>
            <person name="Nelson A.B."/>
            <person name="Fuks G."/>
            <person name="Kavchok S."/>
            <person name="Keizer G."/>
            <person name="Linton E."/>
            <person name="Llaca V."/>
            <person name="Song R."/>
            <person name="Tanyolac B."/>
            <person name="Young S."/>
            <person name="Ho-Il K."/>
            <person name="Hahn J.H."/>
            <person name="Sangsakoo G."/>
            <person name="Vanavichit A."/>
            <person name="de Mattos Luiz.A.T."/>
            <person name="Zimmer P.D."/>
            <person name="Malone G."/>
            <person name="Dellagostin O."/>
            <person name="de Oliveira A.C."/>
            <person name="Bevan M."/>
            <person name="Bancroft I."/>
            <person name="Minx P."/>
            <person name="Cordum H."/>
            <person name="Wilson R."/>
            <person name="Cheng Z."/>
            <person name="Jin W."/>
            <person name="Jiang J."/>
            <person name="Leong S.A."/>
            <person name="Iwama H."/>
            <person name="Gojobori T."/>
            <person name="Itoh T."/>
            <person name="Niimura Y."/>
            <person name="Fujii Y."/>
            <person name="Habara T."/>
            <person name="Sakai H."/>
            <person name="Sato Y."/>
            <person name="Wilson G."/>
            <person name="Kumar K."/>
            <person name="McCouch S."/>
            <person name="Juretic N."/>
            <person name="Hoen D."/>
            <person name="Wright S."/>
            <person name="Bruskiewich R."/>
            <person name="Bureau T."/>
            <person name="Miyao A."/>
            <person name="Hirochika H."/>
            <person name="Nishikawa T."/>
            <person name="Kadowaki K."/>
            <person name="Sugiura M."/>
            <person name="Burr B."/>
            <person name="Sasaki T."/>
        </authorList>
    </citation>
    <scope>NUCLEOTIDE SEQUENCE [LARGE SCALE GENOMIC DNA]</scope>
    <source>
        <strain evidence="3">cv. Nipponbare</strain>
    </source>
</reference>
<dbReference type="InParanoid" id="A0A0P0VR00"/>
<sequence>FRSQPSHFHAARHQPSLDAAHRWCRPNPSAAASQGVSRLRRRPSRPESRLNLHILGESSTDCLTIPSTHVSFHDHRWPTNALAKVAQPLPKTDFSRAAHVLGGIHLHSWGSPVPPPPVTVQPSLSACR</sequence>
<protein>
    <submittedName>
        <fullName evidence="2">Os02g0807300 protein</fullName>
    </submittedName>
</protein>
<feature type="region of interest" description="Disordered" evidence="1">
    <location>
        <begin position="21"/>
        <end position="46"/>
    </location>
</feature>
<gene>
    <name evidence="2" type="ordered locus">Os02g0807300</name>
    <name evidence="2" type="ORF">OSNPB_020807300</name>
</gene>
<feature type="non-terminal residue" evidence="2">
    <location>
        <position position="1"/>
    </location>
</feature>